<dbReference type="Gene3D" id="3.30.160.60">
    <property type="entry name" value="Classic Zinc Finger"/>
    <property type="match status" value="1"/>
</dbReference>
<keyword evidence="11" id="KW-1185">Reference proteome</keyword>
<dbReference type="InterPro" id="IPR049899">
    <property type="entry name" value="Znf_C2HC_C3H"/>
</dbReference>
<dbReference type="OrthoDB" id="10255185at2759"/>
<dbReference type="CTD" id="8236712"/>
<dbReference type="KEGG" id="phu:Phum_PHUM171060"/>
<feature type="region of interest" description="Disordered" evidence="7">
    <location>
        <begin position="274"/>
        <end position="303"/>
    </location>
</feature>
<dbReference type="RefSeq" id="XP_002425057.1">
    <property type="nucleotide sequence ID" value="XM_002425012.1"/>
</dbReference>
<feature type="region of interest" description="Disordered" evidence="7">
    <location>
        <begin position="98"/>
        <end position="121"/>
    </location>
</feature>
<accession>E0VG13</accession>
<feature type="domain" description="C2HC/C3H-type" evidence="8">
    <location>
        <begin position="132"/>
        <end position="161"/>
    </location>
</feature>
<dbReference type="HOGENOM" id="CLU_919204_0_0_1"/>
<evidence type="ECO:0000259" key="8">
    <source>
        <dbReference type="PROSITE" id="PS52027"/>
    </source>
</evidence>
<dbReference type="InterPro" id="IPR026104">
    <property type="entry name" value="ZNF_C2HC_dom_1C"/>
</dbReference>
<feature type="compositionally biased region" description="Polar residues" evidence="7">
    <location>
        <begin position="8"/>
        <end position="24"/>
    </location>
</feature>
<evidence type="ECO:0000313" key="9">
    <source>
        <dbReference type="EMBL" id="EEB12319.1"/>
    </source>
</evidence>
<evidence type="ECO:0000313" key="11">
    <source>
        <dbReference type="Proteomes" id="UP000009046"/>
    </source>
</evidence>
<evidence type="ECO:0000256" key="3">
    <source>
        <dbReference type="ARBA" id="ARBA00022771"/>
    </source>
</evidence>
<dbReference type="EMBL" id="AAZO01001989">
    <property type="status" value="NOT_ANNOTATED_CDS"/>
    <property type="molecule type" value="Genomic_DNA"/>
</dbReference>
<gene>
    <name evidence="10" type="primary">8236712</name>
    <name evidence="9" type="ORF">Phum_PHUM171060</name>
</gene>
<dbReference type="EMBL" id="DS235131">
    <property type="protein sequence ID" value="EEB12319.1"/>
    <property type="molecule type" value="Genomic_DNA"/>
</dbReference>
<reference evidence="9" key="2">
    <citation type="submission" date="2007-04" db="EMBL/GenBank/DDBJ databases">
        <title>The genome of the human body louse.</title>
        <authorList>
            <consortium name="The Human Body Louse Genome Consortium"/>
            <person name="Kirkness E."/>
            <person name="Walenz B."/>
            <person name="Hass B."/>
            <person name="Bruggner R."/>
            <person name="Strausberg R."/>
        </authorList>
    </citation>
    <scope>NUCLEOTIDE SEQUENCE</scope>
    <source>
        <strain evidence="9">USDA</strain>
    </source>
</reference>
<dbReference type="Proteomes" id="UP000009046">
    <property type="component" value="Unassembled WGS sequence"/>
</dbReference>
<evidence type="ECO:0000256" key="5">
    <source>
        <dbReference type="ARBA" id="ARBA00023054"/>
    </source>
</evidence>
<dbReference type="eggNOG" id="KOG3940">
    <property type="taxonomic scope" value="Eukaryota"/>
</dbReference>
<keyword evidence="3 6" id="KW-0863">Zinc-finger</keyword>
<dbReference type="EnsemblMetazoa" id="PHUM171060-RA">
    <property type="protein sequence ID" value="PHUM171060-PA"/>
    <property type="gene ID" value="PHUM171060"/>
</dbReference>
<evidence type="ECO:0000256" key="7">
    <source>
        <dbReference type="SAM" id="MobiDB-lite"/>
    </source>
</evidence>
<dbReference type="VEuPathDB" id="VectorBase:PHUM171060"/>
<feature type="region of interest" description="Disordered" evidence="7">
    <location>
        <begin position="1"/>
        <end position="73"/>
    </location>
</feature>
<dbReference type="PANTHER" id="PTHR14649:SF1">
    <property type="entry name" value="ZINC FINGER C2HC DOMAIN-CONTAINING PROTEIN 1C"/>
    <property type="match status" value="1"/>
</dbReference>
<evidence type="ECO:0000256" key="6">
    <source>
        <dbReference type="PROSITE-ProRule" id="PRU01371"/>
    </source>
</evidence>
<sequence>MDRKFRNYVSQSGSSTTVKKSQGINRIDGKLTNSLSSSSPSSSSSDYQNSSVNSPIRKIRKPTPVPQSVQPTHFLDKAIRKTTTRNDSIPETKVVNKTTTRSVVNSPSSKTSYSNRLPSSDLTTKSNNISSDLVDCKICGRHFDKERVSKHEEVCLKSKRTKRKPFDALQQRVKGTEVEKYVNRKTKTVRNVPDKTPKPQNDWRKKHEEFIQNIRAAKEVSAHLKKGGKLSDLPPPPPSDYSDYIQCPHCLRKFCSAAAERHIPKCVNIINNKPKSGLQKNSTNLKQNSKIMHSATSSVRSRK</sequence>
<evidence type="ECO:0000313" key="10">
    <source>
        <dbReference type="EnsemblMetazoa" id="PHUM171060-PA"/>
    </source>
</evidence>
<dbReference type="PROSITE" id="PS52027">
    <property type="entry name" value="ZF_C2HC_C3H"/>
    <property type="match status" value="1"/>
</dbReference>
<dbReference type="Pfam" id="PF13913">
    <property type="entry name" value="zf-C2HC_2"/>
    <property type="match status" value="2"/>
</dbReference>
<evidence type="ECO:0000256" key="2">
    <source>
        <dbReference type="ARBA" id="ARBA00022723"/>
    </source>
</evidence>
<protein>
    <recommendedName>
        <fullName evidence="8">C2HC/C3H-type domain-containing protein</fullName>
    </recommendedName>
</protein>
<keyword evidence="4" id="KW-0862">Zinc</keyword>
<comment type="similarity">
    <text evidence="1">Belongs to the ZC2HC1 family.</text>
</comment>
<dbReference type="PANTHER" id="PTHR14649">
    <property type="entry name" value="ZINC FINGER C2HC DOMAIN-CONTAINING PROTEIN 1C"/>
    <property type="match status" value="1"/>
</dbReference>
<keyword evidence="2" id="KW-0479">Metal-binding</keyword>
<proteinExistence type="inferred from homology"/>
<keyword evidence="5" id="KW-0175">Coiled coil</keyword>
<evidence type="ECO:0000256" key="4">
    <source>
        <dbReference type="ARBA" id="ARBA00022833"/>
    </source>
</evidence>
<dbReference type="InParanoid" id="E0VG13"/>
<reference evidence="10" key="3">
    <citation type="submission" date="2021-02" db="UniProtKB">
        <authorList>
            <consortium name="EnsemblMetazoa"/>
        </authorList>
    </citation>
    <scope>IDENTIFICATION</scope>
    <source>
        <strain evidence="10">USDA</strain>
    </source>
</reference>
<dbReference type="GO" id="GO:0008270">
    <property type="term" value="F:zinc ion binding"/>
    <property type="evidence" value="ECO:0007669"/>
    <property type="project" value="UniProtKB-KW"/>
</dbReference>
<name>E0VG13_PEDHC</name>
<reference evidence="9" key="1">
    <citation type="submission" date="2007-04" db="EMBL/GenBank/DDBJ databases">
        <title>Annotation of Pediculus humanus corporis strain USDA.</title>
        <authorList>
            <person name="Kirkness E."/>
            <person name="Hannick L."/>
            <person name="Hass B."/>
            <person name="Bruggner R."/>
            <person name="Lawson D."/>
            <person name="Bidwell S."/>
            <person name="Joardar V."/>
            <person name="Caler E."/>
            <person name="Walenz B."/>
            <person name="Inman J."/>
            <person name="Schobel S."/>
            <person name="Galinsky K."/>
            <person name="Amedeo P."/>
            <person name="Strausberg R."/>
        </authorList>
    </citation>
    <scope>NUCLEOTIDE SEQUENCE</scope>
    <source>
        <strain evidence="9">USDA</strain>
    </source>
</reference>
<dbReference type="AlphaFoldDB" id="E0VG13"/>
<feature type="compositionally biased region" description="Low complexity" evidence="7">
    <location>
        <begin position="33"/>
        <end position="54"/>
    </location>
</feature>
<organism>
    <name type="scientific">Pediculus humanus subsp. corporis</name>
    <name type="common">Body louse</name>
    <dbReference type="NCBI Taxonomy" id="121224"/>
    <lineage>
        <taxon>Eukaryota</taxon>
        <taxon>Metazoa</taxon>
        <taxon>Ecdysozoa</taxon>
        <taxon>Arthropoda</taxon>
        <taxon>Hexapoda</taxon>
        <taxon>Insecta</taxon>
        <taxon>Pterygota</taxon>
        <taxon>Neoptera</taxon>
        <taxon>Paraneoptera</taxon>
        <taxon>Psocodea</taxon>
        <taxon>Troctomorpha</taxon>
        <taxon>Phthiraptera</taxon>
        <taxon>Anoplura</taxon>
        <taxon>Pediculidae</taxon>
        <taxon>Pediculus</taxon>
    </lineage>
</organism>
<dbReference type="GeneID" id="8236712"/>
<evidence type="ECO:0000256" key="1">
    <source>
        <dbReference type="ARBA" id="ARBA00010843"/>
    </source>
</evidence>